<gene>
    <name evidence="8" type="ORF">DFQ59_10858</name>
</gene>
<dbReference type="CDD" id="cd16393">
    <property type="entry name" value="SPO0J_N"/>
    <property type="match status" value="1"/>
</dbReference>
<dbReference type="InterPro" id="IPR050336">
    <property type="entry name" value="Chromosome_partition/occlusion"/>
</dbReference>
<proteinExistence type="inferred from homology"/>
<name>A0A369C243_9GAMM</name>
<keyword evidence="9" id="KW-1185">Reference proteome</keyword>
<evidence type="ECO:0000256" key="4">
    <source>
        <dbReference type="ARBA" id="ARBA00023125"/>
    </source>
</evidence>
<dbReference type="InterPro" id="IPR036086">
    <property type="entry name" value="ParB/Sulfiredoxin_sf"/>
</dbReference>
<feature type="domain" description="ParB-like N-terminal" evidence="7">
    <location>
        <begin position="32"/>
        <end position="122"/>
    </location>
</feature>
<dbReference type="PANTHER" id="PTHR33375:SF1">
    <property type="entry name" value="CHROMOSOME-PARTITIONING PROTEIN PARB-RELATED"/>
    <property type="match status" value="1"/>
</dbReference>
<dbReference type="FunFam" id="3.90.1530.30:FF:000001">
    <property type="entry name" value="Chromosome partitioning protein ParB"/>
    <property type="match status" value="1"/>
</dbReference>
<accession>A0A369C243</accession>
<reference evidence="8 9" key="1">
    <citation type="submission" date="2018-07" db="EMBL/GenBank/DDBJ databases">
        <title>Genomic Encyclopedia of Type Strains, Phase IV (KMG-IV): sequencing the most valuable type-strain genomes for metagenomic binning, comparative biology and taxonomic classification.</title>
        <authorList>
            <person name="Goeker M."/>
        </authorList>
    </citation>
    <scope>NUCLEOTIDE SEQUENCE [LARGE SCALE GENOMIC DNA]</scope>
    <source>
        <strain evidence="8 9">DSM 26407</strain>
    </source>
</reference>
<dbReference type="SMART" id="SM00470">
    <property type="entry name" value="ParB"/>
    <property type="match status" value="1"/>
</dbReference>
<evidence type="ECO:0000313" key="9">
    <source>
        <dbReference type="Proteomes" id="UP000252707"/>
    </source>
</evidence>
<dbReference type="SUPFAM" id="SSF110849">
    <property type="entry name" value="ParB/Sulfiredoxin"/>
    <property type="match status" value="1"/>
</dbReference>
<dbReference type="Proteomes" id="UP000252707">
    <property type="component" value="Unassembled WGS sequence"/>
</dbReference>
<dbReference type="Gene3D" id="1.10.10.2830">
    <property type="match status" value="1"/>
</dbReference>
<dbReference type="AlphaFoldDB" id="A0A369C243"/>
<dbReference type="RefSeq" id="WP_114280452.1">
    <property type="nucleotide sequence ID" value="NZ_QPJY01000008.1"/>
</dbReference>
<keyword evidence="3" id="KW-0159">Chromosome partition</keyword>
<dbReference type="InterPro" id="IPR041468">
    <property type="entry name" value="HTH_ParB/Spo0J"/>
</dbReference>
<dbReference type="Pfam" id="PF02195">
    <property type="entry name" value="ParB_N"/>
    <property type="match status" value="1"/>
</dbReference>
<evidence type="ECO:0000313" key="8">
    <source>
        <dbReference type="EMBL" id="RCX28030.1"/>
    </source>
</evidence>
<dbReference type="OrthoDB" id="9802051at2"/>
<dbReference type="GO" id="GO:0003677">
    <property type="term" value="F:DNA binding"/>
    <property type="evidence" value="ECO:0007669"/>
    <property type="project" value="UniProtKB-KW"/>
</dbReference>
<dbReference type="Pfam" id="PF23552">
    <property type="entry name" value="ParB_C"/>
    <property type="match status" value="1"/>
</dbReference>
<comment type="caution">
    <text evidence="8">The sequence shown here is derived from an EMBL/GenBank/DDBJ whole genome shotgun (WGS) entry which is preliminary data.</text>
</comment>
<sequence>MATQSREPRSSAGMCHVAHPSDADRMNAGTLRHVGLERLRRGRYQPRRDFPDEGLAELAESIRSQGVVQPIVVRSLGGEDYEIVAGERRWRAAQRAGLHEVPVLVRELDDTAAAVLALLENTQREDLNPVEAAEGVARLVEEFGLTHQEVAEALGRKREHVSHLLRITRLEPPVKALVASGALSFGHAKVLAGLPPARQVDLAREAADRGWSVRRLEQRAKAPAAGPVGRENRDPNLEQLERRVGETVGSPTRLEYDGASRRGTMTLTFHSHEELEGILSRLGISQEEP</sequence>
<evidence type="ECO:0000259" key="7">
    <source>
        <dbReference type="SMART" id="SM00470"/>
    </source>
</evidence>
<evidence type="ECO:0000256" key="1">
    <source>
        <dbReference type="ARBA" id="ARBA00006295"/>
    </source>
</evidence>
<evidence type="ECO:0000256" key="5">
    <source>
        <dbReference type="ARBA" id="ARBA00025472"/>
    </source>
</evidence>
<dbReference type="FunFam" id="1.10.10.2830:FF:000001">
    <property type="entry name" value="Chromosome partitioning protein ParB"/>
    <property type="match status" value="1"/>
</dbReference>
<evidence type="ECO:0000256" key="6">
    <source>
        <dbReference type="SAM" id="MobiDB-lite"/>
    </source>
</evidence>
<organism evidence="8 9">
    <name type="scientific">Thioalbus denitrificans</name>
    <dbReference type="NCBI Taxonomy" id="547122"/>
    <lineage>
        <taxon>Bacteria</taxon>
        <taxon>Pseudomonadati</taxon>
        <taxon>Pseudomonadota</taxon>
        <taxon>Gammaproteobacteria</taxon>
        <taxon>Chromatiales</taxon>
        <taxon>Ectothiorhodospiraceae</taxon>
        <taxon>Thioalbus</taxon>
    </lineage>
</organism>
<comment type="function">
    <text evidence="5">Involved in chromosome partition. Localize to both poles of the predivisional cell following completion of DNA replication. Binds to the DNA origin of replication.</text>
</comment>
<dbReference type="InterPro" id="IPR057240">
    <property type="entry name" value="ParB_dimer_C"/>
</dbReference>
<dbReference type="PANTHER" id="PTHR33375">
    <property type="entry name" value="CHROMOSOME-PARTITIONING PROTEIN PARB-RELATED"/>
    <property type="match status" value="1"/>
</dbReference>
<dbReference type="GO" id="GO:0005694">
    <property type="term" value="C:chromosome"/>
    <property type="evidence" value="ECO:0007669"/>
    <property type="project" value="TreeGrafter"/>
</dbReference>
<protein>
    <recommendedName>
        <fullName evidence="2">Probable chromosome-partitioning protein ParB</fullName>
    </recommendedName>
</protein>
<dbReference type="InterPro" id="IPR003115">
    <property type="entry name" value="ParB_N"/>
</dbReference>
<evidence type="ECO:0000256" key="3">
    <source>
        <dbReference type="ARBA" id="ARBA00022829"/>
    </source>
</evidence>
<dbReference type="InterPro" id="IPR004437">
    <property type="entry name" value="ParB/RepB/Spo0J"/>
</dbReference>
<keyword evidence="4" id="KW-0238">DNA-binding</keyword>
<comment type="similarity">
    <text evidence="1">Belongs to the ParB family.</text>
</comment>
<feature type="region of interest" description="Disordered" evidence="6">
    <location>
        <begin position="1"/>
        <end position="23"/>
    </location>
</feature>
<dbReference type="GO" id="GO:0007059">
    <property type="term" value="P:chromosome segregation"/>
    <property type="evidence" value="ECO:0007669"/>
    <property type="project" value="UniProtKB-KW"/>
</dbReference>
<dbReference type="EMBL" id="QPJY01000008">
    <property type="protein sequence ID" value="RCX28030.1"/>
    <property type="molecule type" value="Genomic_DNA"/>
</dbReference>
<dbReference type="GO" id="GO:0045881">
    <property type="term" value="P:positive regulation of sporulation resulting in formation of a cellular spore"/>
    <property type="evidence" value="ECO:0007669"/>
    <property type="project" value="TreeGrafter"/>
</dbReference>
<dbReference type="NCBIfam" id="TIGR00180">
    <property type="entry name" value="parB_part"/>
    <property type="match status" value="1"/>
</dbReference>
<evidence type="ECO:0000256" key="2">
    <source>
        <dbReference type="ARBA" id="ARBA00022372"/>
    </source>
</evidence>
<dbReference type="Gene3D" id="3.90.1530.30">
    <property type="match status" value="1"/>
</dbReference>
<dbReference type="Pfam" id="PF17762">
    <property type="entry name" value="HTH_ParB"/>
    <property type="match status" value="1"/>
</dbReference>